<accession>A0A0B4S111</accession>
<dbReference type="InterPro" id="IPR050222">
    <property type="entry name" value="MATE_MdtK"/>
</dbReference>
<evidence type="ECO:0000313" key="14">
    <source>
        <dbReference type="EMBL" id="AIZ36331.1"/>
    </source>
</evidence>
<dbReference type="GO" id="GO:0006811">
    <property type="term" value="P:monoatomic ion transport"/>
    <property type="evidence" value="ECO:0007669"/>
    <property type="project" value="UniProtKB-KW"/>
</dbReference>
<dbReference type="GO" id="GO:0015297">
    <property type="term" value="F:antiporter activity"/>
    <property type="evidence" value="ECO:0007669"/>
    <property type="project" value="UniProtKB-KW"/>
</dbReference>
<feature type="transmembrane region" description="Helical" evidence="13">
    <location>
        <begin position="164"/>
        <end position="188"/>
    </location>
</feature>
<keyword evidence="9 13" id="KW-1133">Transmembrane helix</keyword>
<evidence type="ECO:0000256" key="9">
    <source>
        <dbReference type="ARBA" id="ARBA00022989"/>
    </source>
</evidence>
<evidence type="ECO:0000256" key="13">
    <source>
        <dbReference type="SAM" id="Phobius"/>
    </source>
</evidence>
<keyword evidence="11 13" id="KW-0472">Membrane</keyword>
<evidence type="ECO:0000256" key="3">
    <source>
        <dbReference type="ARBA" id="ARBA00010199"/>
    </source>
</evidence>
<dbReference type="GO" id="GO:0005886">
    <property type="term" value="C:plasma membrane"/>
    <property type="evidence" value="ECO:0007669"/>
    <property type="project" value="UniProtKB-SubCell"/>
</dbReference>
<evidence type="ECO:0000256" key="12">
    <source>
        <dbReference type="ARBA" id="ARBA00031636"/>
    </source>
</evidence>
<evidence type="ECO:0000256" key="8">
    <source>
        <dbReference type="ARBA" id="ARBA00022692"/>
    </source>
</evidence>
<evidence type="ECO:0000256" key="5">
    <source>
        <dbReference type="ARBA" id="ARBA00022448"/>
    </source>
</evidence>
<evidence type="ECO:0000256" key="4">
    <source>
        <dbReference type="ARBA" id="ARBA00020268"/>
    </source>
</evidence>
<dbReference type="RefSeq" id="WP_041953720.1">
    <property type="nucleotide sequence ID" value="NZ_CP009761.1"/>
</dbReference>
<dbReference type="KEGG" id="pmic:NW74_02755"/>
<dbReference type="Proteomes" id="UP000031386">
    <property type="component" value="Chromosome"/>
</dbReference>
<dbReference type="PANTHER" id="PTHR43298:SF2">
    <property type="entry name" value="FMN_FAD EXPORTER YEEO-RELATED"/>
    <property type="match status" value="1"/>
</dbReference>
<evidence type="ECO:0000313" key="15">
    <source>
        <dbReference type="Proteomes" id="UP000031386"/>
    </source>
</evidence>
<keyword evidence="8 13" id="KW-0812">Transmembrane</keyword>
<feature type="transmembrane region" description="Helical" evidence="13">
    <location>
        <begin position="12"/>
        <end position="35"/>
    </location>
</feature>
<dbReference type="Pfam" id="PF01554">
    <property type="entry name" value="MatE"/>
    <property type="match status" value="2"/>
</dbReference>
<dbReference type="InterPro" id="IPR002528">
    <property type="entry name" value="MATE_fam"/>
</dbReference>
<feature type="transmembrane region" description="Helical" evidence="13">
    <location>
        <begin position="364"/>
        <end position="385"/>
    </location>
</feature>
<evidence type="ECO:0000256" key="6">
    <source>
        <dbReference type="ARBA" id="ARBA00022449"/>
    </source>
</evidence>
<dbReference type="NCBIfam" id="TIGR00797">
    <property type="entry name" value="matE"/>
    <property type="match status" value="1"/>
</dbReference>
<dbReference type="STRING" id="33033.NW74_02755"/>
<evidence type="ECO:0000256" key="2">
    <source>
        <dbReference type="ARBA" id="ARBA00004651"/>
    </source>
</evidence>
<feature type="transmembrane region" description="Helical" evidence="13">
    <location>
        <begin position="418"/>
        <end position="438"/>
    </location>
</feature>
<sequence length="450" mass="50219">MKKINLLDNRIYRNLVMMSIPIMTTSFIQMSYTLMDTFWVGKLGTEAIAGVGIVAFIMWFANSLVLVSKTGIEIGVAYSVGSRDDKQFRKYIDTSVAINLFMSITFGIVLYIFRLDIIKFFNIKSEVVISLANSYLNIVLLGLPFTFLNPLFSGVFNGSANSKVPFIANSIGLIINIVLDPILIYGYFGLPEFGVSGAAIATTLSQILVTFIFIIFSISDGKILKGFNLVKNFNNATLKEVLRLGIPTAFKSCIFAFISTILLRIIANWGESAIAAENVAVQIEAINWMTVEGFSIALCALIAQNFGAKNYENIVSGYKKGLKIILGIGVFCSFFLFFSSDYIIRLFIKSDLNTIRMGVSYLKVLAFSEIFLALEIGISGMFNGLKNTKTPTVISTFSNALRIPLAYLVFYLKLDIAYIWAVISFCTFLKGILNYIFFKKFIRENFDFKL</sequence>
<dbReference type="OrthoDB" id="9776324at2"/>
<keyword evidence="6" id="KW-0050">Antiport</keyword>
<dbReference type="PANTHER" id="PTHR43298">
    <property type="entry name" value="MULTIDRUG RESISTANCE PROTEIN NORM-RELATED"/>
    <property type="match status" value="1"/>
</dbReference>
<feature type="transmembrane region" description="Helical" evidence="13">
    <location>
        <begin position="47"/>
        <end position="67"/>
    </location>
</feature>
<dbReference type="GO" id="GO:0042910">
    <property type="term" value="F:xenobiotic transmembrane transporter activity"/>
    <property type="evidence" value="ECO:0007669"/>
    <property type="project" value="InterPro"/>
</dbReference>
<dbReference type="InterPro" id="IPR048279">
    <property type="entry name" value="MdtK-like"/>
</dbReference>
<keyword evidence="15" id="KW-1185">Reference proteome</keyword>
<keyword evidence="7" id="KW-1003">Cell membrane</keyword>
<dbReference type="EMBL" id="CP009761">
    <property type="protein sequence ID" value="AIZ36331.1"/>
    <property type="molecule type" value="Genomic_DNA"/>
</dbReference>
<gene>
    <name evidence="14" type="ORF">NW74_02755</name>
</gene>
<feature type="transmembrane region" description="Helical" evidence="13">
    <location>
        <begin position="96"/>
        <end position="114"/>
    </location>
</feature>
<name>A0A0B4S111_9FIRM</name>
<evidence type="ECO:0000256" key="1">
    <source>
        <dbReference type="ARBA" id="ARBA00003408"/>
    </source>
</evidence>
<protein>
    <recommendedName>
        <fullName evidence="4">Probable multidrug resistance protein NorM</fullName>
    </recommendedName>
    <alternativeName>
        <fullName evidence="12">Multidrug-efflux transporter</fullName>
    </alternativeName>
</protein>
<comment type="function">
    <text evidence="1">Multidrug efflux pump.</text>
</comment>
<keyword evidence="10" id="KW-0406">Ion transport</keyword>
<dbReference type="PIRSF" id="PIRSF006603">
    <property type="entry name" value="DinF"/>
    <property type="match status" value="1"/>
</dbReference>
<proteinExistence type="inferred from homology"/>
<comment type="similarity">
    <text evidence="3">Belongs to the multi antimicrobial extrusion (MATE) (TC 2.A.66.1) family.</text>
</comment>
<dbReference type="AlphaFoldDB" id="A0A0B4S111"/>
<comment type="subcellular location">
    <subcellularLocation>
        <location evidence="2">Cell membrane</location>
        <topology evidence="2">Multi-pass membrane protein</topology>
    </subcellularLocation>
</comment>
<evidence type="ECO:0000256" key="11">
    <source>
        <dbReference type="ARBA" id="ARBA00023136"/>
    </source>
</evidence>
<feature type="transmembrane region" description="Helical" evidence="13">
    <location>
        <begin position="134"/>
        <end position="152"/>
    </location>
</feature>
<feature type="transmembrane region" description="Helical" evidence="13">
    <location>
        <begin position="194"/>
        <end position="216"/>
    </location>
</feature>
<evidence type="ECO:0000256" key="10">
    <source>
        <dbReference type="ARBA" id="ARBA00023065"/>
    </source>
</evidence>
<evidence type="ECO:0000256" key="7">
    <source>
        <dbReference type="ARBA" id="ARBA00022475"/>
    </source>
</evidence>
<organism evidence="14 15">
    <name type="scientific">Parvimonas micra</name>
    <dbReference type="NCBI Taxonomy" id="33033"/>
    <lineage>
        <taxon>Bacteria</taxon>
        <taxon>Bacillati</taxon>
        <taxon>Bacillota</taxon>
        <taxon>Tissierellia</taxon>
        <taxon>Tissierellales</taxon>
        <taxon>Peptoniphilaceae</taxon>
        <taxon>Parvimonas</taxon>
    </lineage>
</organism>
<dbReference type="CDD" id="cd13140">
    <property type="entry name" value="MATE_like_1"/>
    <property type="match status" value="1"/>
</dbReference>
<feature type="transmembrane region" description="Helical" evidence="13">
    <location>
        <begin position="324"/>
        <end position="344"/>
    </location>
</feature>
<keyword evidence="5" id="KW-0813">Transport</keyword>
<feature type="transmembrane region" description="Helical" evidence="13">
    <location>
        <begin position="248"/>
        <end position="266"/>
    </location>
</feature>
<reference evidence="14 15" key="1">
    <citation type="submission" date="2014-10" db="EMBL/GenBank/DDBJ databases">
        <title>Complete genome sequence of Parvimonas micra KCOM 1535 (= ChDC B708).</title>
        <authorList>
            <person name="Kook J.-K."/>
            <person name="Park S.-N."/>
            <person name="Lim Y.K."/>
            <person name="Roh H."/>
        </authorList>
    </citation>
    <scope>NUCLEOTIDE SEQUENCE [LARGE SCALE GENOMIC DNA]</scope>
    <source>
        <strain evidence="15">KCOM 1535 / ChDC B708</strain>
    </source>
</reference>